<organism evidence="1">
    <name type="scientific">marine sediment metagenome</name>
    <dbReference type="NCBI Taxonomy" id="412755"/>
    <lineage>
        <taxon>unclassified sequences</taxon>
        <taxon>metagenomes</taxon>
        <taxon>ecological metagenomes</taxon>
    </lineage>
</organism>
<protein>
    <submittedName>
        <fullName evidence="1">Uncharacterized protein</fullName>
    </submittedName>
</protein>
<sequence length="96" mass="9006">MLLANGSDGGDAATGYGGGASGGGVIGVFYAGTLTGNCTMMAGGGVGGAAAGRDGGRGGNGSTFMTQIDAAGDVAAPVLTINIPVNTTWTGDYNIS</sequence>
<dbReference type="AlphaFoldDB" id="X1K5D7"/>
<dbReference type="EMBL" id="BARV01012074">
    <property type="protein sequence ID" value="GAI02247.1"/>
    <property type="molecule type" value="Genomic_DNA"/>
</dbReference>
<reference evidence="1" key="1">
    <citation type="journal article" date="2014" name="Front. Microbiol.">
        <title>High frequency of phylogenetically diverse reductive dehalogenase-homologous genes in deep subseafloor sedimentary metagenomes.</title>
        <authorList>
            <person name="Kawai M."/>
            <person name="Futagami T."/>
            <person name="Toyoda A."/>
            <person name="Takaki Y."/>
            <person name="Nishi S."/>
            <person name="Hori S."/>
            <person name="Arai W."/>
            <person name="Tsubouchi T."/>
            <person name="Morono Y."/>
            <person name="Uchiyama I."/>
            <person name="Ito T."/>
            <person name="Fujiyama A."/>
            <person name="Inagaki F."/>
            <person name="Takami H."/>
        </authorList>
    </citation>
    <scope>NUCLEOTIDE SEQUENCE</scope>
    <source>
        <strain evidence="1">Expedition CK06-06</strain>
    </source>
</reference>
<gene>
    <name evidence="1" type="ORF">S06H3_22550</name>
</gene>
<accession>X1K5D7</accession>
<proteinExistence type="predicted"/>
<name>X1K5D7_9ZZZZ</name>
<comment type="caution">
    <text evidence="1">The sequence shown here is derived from an EMBL/GenBank/DDBJ whole genome shotgun (WGS) entry which is preliminary data.</text>
</comment>
<feature type="non-terminal residue" evidence="1">
    <location>
        <position position="96"/>
    </location>
</feature>
<evidence type="ECO:0000313" key="1">
    <source>
        <dbReference type="EMBL" id="GAI02247.1"/>
    </source>
</evidence>